<evidence type="ECO:0000256" key="6">
    <source>
        <dbReference type="NCBIfam" id="TIGR01280"/>
    </source>
</evidence>
<evidence type="ECO:0000256" key="1">
    <source>
        <dbReference type="ARBA" id="ARBA00009998"/>
    </source>
</evidence>
<evidence type="ECO:0000256" key="4">
    <source>
        <dbReference type="ARBA" id="ARBA00022801"/>
    </source>
</evidence>
<gene>
    <name evidence="7" type="primary">xseB</name>
    <name evidence="7" type="ORF">COR50_01155</name>
</gene>
<evidence type="ECO:0000256" key="3">
    <source>
        <dbReference type="ARBA" id="ARBA00022722"/>
    </source>
</evidence>
<dbReference type="NCBIfam" id="TIGR01280">
    <property type="entry name" value="xseB"/>
    <property type="match status" value="1"/>
</dbReference>
<keyword evidence="4" id="KW-0378">Hydrolase</keyword>
<proteinExistence type="inferred from homology"/>
<evidence type="ECO:0000313" key="8">
    <source>
        <dbReference type="Proteomes" id="UP000220133"/>
    </source>
</evidence>
<dbReference type="OrthoDB" id="9813898at2"/>
<organism evidence="7 8">
    <name type="scientific">Chitinophaga caeni</name>
    <dbReference type="NCBI Taxonomy" id="2029983"/>
    <lineage>
        <taxon>Bacteria</taxon>
        <taxon>Pseudomonadati</taxon>
        <taxon>Bacteroidota</taxon>
        <taxon>Chitinophagia</taxon>
        <taxon>Chitinophagales</taxon>
        <taxon>Chitinophagaceae</taxon>
        <taxon>Chitinophaga</taxon>
    </lineage>
</organism>
<dbReference type="RefSeq" id="WP_098192269.1">
    <property type="nucleotide sequence ID" value="NZ_CP023777.1"/>
</dbReference>
<keyword evidence="3" id="KW-0540">Nuclease</keyword>
<dbReference type="GO" id="GO:0006308">
    <property type="term" value="P:DNA catabolic process"/>
    <property type="evidence" value="ECO:0007669"/>
    <property type="project" value="UniProtKB-UniRule"/>
</dbReference>
<dbReference type="AlphaFoldDB" id="A0A291QPE9"/>
<dbReference type="GO" id="GO:0008855">
    <property type="term" value="F:exodeoxyribonuclease VII activity"/>
    <property type="evidence" value="ECO:0007669"/>
    <property type="project" value="UniProtKB-UniRule"/>
</dbReference>
<dbReference type="Proteomes" id="UP000220133">
    <property type="component" value="Chromosome"/>
</dbReference>
<dbReference type="GO" id="GO:0009318">
    <property type="term" value="C:exodeoxyribonuclease VII complex"/>
    <property type="evidence" value="ECO:0007669"/>
    <property type="project" value="UniProtKB-UniRule"/>
</dbReference>
<keyword evidence="5" id="KW-0269">Exonuclease</keyword>
<sequence length="76" mass="8491">MEAILTYEAAYNELKEIEAAITNETISVDELASKVKRAAFLVKFCQDKLRATEQEVNAIIRRDLNSPSTGDEGEDI</sequence>
<evidence type="ECO:0000256" key="5">
    <source>
        <dbReference type="ARBA" id="ARBA00022839"/>
    </source>
</evidence>
<dbReference type="Pfam" id="PF02609">
    <property type="entry name" value="Exonuc_VII_S"/>
    <property type="match status" value="1"/>
</dbReference>
<dbReference type="EMBL" id="CP023777">
    <property type="protein sequence ID" value="ATL45879.1"/>
    <property type="molecule type" value="Genomic_DNA"/>
</dbReference>
<dbReference type="KEGG" id="cbae:COR50_01155"/>
<keyword evidence="2" id="KW-0963">Cytoplasm</keyword>
<dbReference type="InterPro" id="IPR003761">
    <property type="entry name" value="Exonuc_VII_S"/>
</dbReference>
<name>A0A291QPE9_9BACT</name>
<dbReference type="EC" id="3.1.11.6" evidence="6"/>
<evidence type="ECO:0000256" key="2">
    <source>
        <dbReference type="ARBA" id="ARBA00022490"/>
    </source>
</evidence>
<dbReference type="SUPFAM" id="SSF116842">
    <property type="entry name" value="XseB-like"/>
    <property type="match status" value="1"/>
</dbReference>
<accession>A0A291QPE9</accession>
<reference evidence="7 8" key="1">
    <citation type="submission" date="2017-10" db="EMBL/GenBank/DDBJ databases">
        <title>Paenichitinophaga pekingensis gen. nov., sp. nov., isolated from activated sludge.</title>
        <authorList>
            <person name="Jin D."/>
            <person name="Kong X."/>
            <person name="Deng Y."/>
            <person name="Bai Z."/>
        </authorList>
    </citation>
    <scope>NUCLEOTIDE SEQUENCE [LARGE SCALE GENOMIC DNA]</scope>
    <source>
        <strain evidence="7 8">13</strain>
    </source>
</reference>
<comment type="similarity">
    <text evidence="1">Belongs to the XseB family.</text>
</comment>
<keyword evidence="8" id="KW-1185">Reference proteome</keyword>
<protein>
    <recommendedName>
        <fullName evidence="6">Exodeoxyribonuclease VII small subunit</fullName>
        <ecNumber evidence="6">3.1.11.6</ecNumber>
    </recommendedName>
</protein>
<evidence type="ECO:0000313" key="7">
    <source>
        <dbReference type="EMBL" id="ATL45879.1"/>
    </source>
</evidence>
<dbReference type="InterPro" id="IPR037004">
    <property type="entry name" value="Exonuc_VII_ssu_sf"/>
</dbReference>
<dbReference type="Gene3D" id="1.10.287.1040">
    <property type="entry name" value="Exonuclease VII, small subunit"/>
    <property type="match status" value="1"/>
</dbReference>